<evidence type="ECO:0000313" key="3">
    <source>
        <dbReference type="Proteomes" id="UP000006820"/>
    </source>
</evidence>
<feature type="region of interest" description="Disordered" evidence="1">
    <location>
        <begin position="1"/>
        <end position="140"/>
    </location>
</feature>
<dbReference type="STRING" id="247156.NFA_41320"/>
<proteinExistence type="predicted"/>
<name>Q5YS60_NOCFA</name>
<gene>
    <name evidence="2" type="ordered locus">NFA_41320</name>
</gene>
<organism evidence="2 3">
    <name type="scientific">Nocardia farcinica (strain IFM 10152)</name>
    <dbReference type="NCBI Taxonomy" id="247156"/>
    <lineage>
        <taxon>Bacteria</taxon>
        <taxon>Bacillati</taxon>
        <taxon>Actinomycetota</taxon>
        <taxon>Actinomycetes</taxon>
        <taxon>Mycobacteriales</taxon>
        <taxon>Nocardiaceae</taxon>
        <taxon>Nocardia</taxon>
    </lineage>
</organism>
<feature type="compositionally biased region" description="Basic and acidic residues" evidence="1">
    <location>
        <begin position="1"/>
        <end position="10"/>
    </location>
</feature>
<dbReference type="EMBL" id="AP006618">
    <property type="protein sequence ID" value="BAD58981.1"/>
    <property type="molecule type" value="Genomic_DNA"/>
</dbReference>
<keyword evidence="3" id="KW-1185">Reference proteome</keyword>
<reference evidence="2 3" key="1">
    <citation type="journal article" date="2004" name="Proc. Natl. Acad. Sci. U.S.A.">
        <title>The complete genomic sequence of Nocardia farcinica IFM 10152.</title>
        <authorList>
            <person name="Ishikawa J."/>
            <person name="Yamashita A."/>
            <person name="Mikami Y."/>
            <person name="Hoshino Y."/>
            <person name="Kurita H."/>
            <person name="Hotta K."/>
            <person name="Shiba T."/>
            <person name="Hattori M."/>
        </authorList>
    </citation>
    <scope>NUCLEOTIDE SEQUENCE [LARGE SCALE GENOMIC DNA]</scope>
    <source>
        <strain evidence="2 3">IFM 10152</strain>
    </source>
</reference>
<evidence type="ECO:0000313" key="2">
    <source>
        <dbReference type="EMBL" id="BAD58981.1"/>
    </source>
</evidence>
<protein>
    <submittedName>
        <fullName evidence="2">Uncharacterized protein</fullName>
    </submittedName>
</protein>
<dbReference type="HOGENOM" id="CLU_1833093_0_0_11"/>
<feature type="compositionally biased region" description="Polar residues" evidence="1">
    <location>
        <begin position="104"/>
        <end position="113"/>
    </location>
</feature>
<evidence type="ECO:0000256" key="1">
    <source>
        <dbReference type="SAM" id="MobiDB-lite"/>
    </source>
</evidence>
<sequence length="140" mass="14462">MPRAPADRRSGRGGNQSSGHDGPTKVLIGTTETTPTPIADPVGSGAIRRHARPGDSMSRQADPVIPGCSHTTGEPVPDGSSARPGGAPLPVGTGGAKRLVNSADAKNSGTSMVMVTEKRDMPSSLPPRSVRRYRRTGDWG</sequence>
<accession>Q5YS60</accession>
<dbReference type="Proteomes" id="UP000006820">
    <property type="component" value="Chromosome"/>
</dbReference>
<dbReference type="KEGG" id="nfa:NFA_41320"/>
<dbReference type="AlphaFoldDB" id="Q5YS60"/>